<evidence type="ECO:0000313" key="2">
    <source>
        <dbReference type="Proteomes" id="UP000077521"/>
    </source>
</evidence>
<comment type="caution">
    <text evidence="1">The sequence shown here is derived from an EMBL/GenBank/DDBJ whole genome shotgun (WGS) entry which is preliminary data.</text>
</comment>
<gene>
    <name evidence="1" type="ORF">A4X13_0g5986</name>
</gene>
<dbReference type="AlphaFoldDB" id="A0A177T649"/>
<proteinExistence type="predicted"/>
<organism evidence="1 2">
    <name type="scientific">Tilletia indica</name>
    <dbReference type="NCBI Taxonomy" id="43049"/>
    <lineage>
        <taxon>Eukaryota</taxon>
        <taxon>Fungi</taxon>
        <taxon>Dikarya</taxon>
        <taxon>Basidiomycota</taxon>
        <taxon>Ustilaginomycotina</taxon>
        <taxon>Exobasidiomycetes</taxon>
        <taxon>Tilletiales</taxon>
        <taxon>Tilletiaceae</taxon>
        <taxon>Tilletia</taxon>
    </lineage>
</organism>
<reference evidence="1" key="2">
    <citation type="journal article" date="2019" name="IMA Fungus">
        <title>Genome sequencing and comparison of five Tilletia species to identify candidate genes for the detection of regulated species infecting wheat.</title>
        <authorList>
            <person name="Nguyen H.D.T."/>
            <person name="Sultana T."/>
            <person name="Kesanakurti P."/>
            <person name="Hambleton S."/>
        </authorList>
    </citation>
    <scope>NUCLEOTIDE SEQUENCE</scope>
    <source>
        <strain evidence="1">DAOMC 236416</strain>
    </source>
</reference>
<accession>A0A177T649</accession>
<dbReference type="Proteomes" id="UP000077521">
    <property type="component" value="Unassembled WGS sequence"/>
</dbReference>
<keyword evidence="2" id="KW-1185">Reference proteome</keyword>
<sequence length="264" mass="29142">MGSSSSDRSVDGPDSDPLLHFGFGWETMEPETQFGWEPYPLSEEREIFSTREVRNLLSLGSLDAQEDRLLRFYRTLMGYFHSAAQTAMVNHRLLEEVRDDHMDLQRVQGDLRRQPKASEDLVSTLRFELQDARRASVEPASPPSCPPSNISSPHRSARIRAPSVSYPIPSPPASRPVGSSGFAADIGDIGDRDPSPRPSSADNVVNSSLDLPLEPVLRLRLPGQMVPPDPLFDSGVVDPPLLLRRSMLQLFGPRLIGFGTATLS</sequence>
<dbReference type="EMBL" id="LWDF02000518">
    <property type="protein sequence ID" value="KAE8245319.1"/>
    <property type="molecule type" value="Genomic_DNA"/>
</dbReference>
<name>A0A177T649_9BASI</name>
<evidence type="ECO:0000313" key="1">
    <source>
        <dbReference type="EMBL" id="KAE8245319.1"/>
    </source>
</evidence>
<protein>
    <submittedName>
        <fullName evidence="1">Uncharacterized protein</fullName>
    </submittedName>
</protein>
<reference evidence="1" key="1">
    <citation type="submission" date="2016-04" db="EMBL/GenBank/DDBJ databases">
        <authorList>
            <person name="Nguyen H.D."/>
            <person name="Samba Siva P."/>
            <person name="Cullis J."/>
            <person name="Levesque C.A."/>
            <person name="Hambleton S."/>
        </authorList>
    </citation>
    <scope>NUCLEOTIDE SEQUENCE</scope>
    <source>
        <strain evidence="1">DAOMC 236416</strain>
    </source>
</reference>